<dbReference type="InterPro" id="IPR050808">
    <property type="entry name" value="Phage_Integrase"/>
</dbReference>
<evidence type="ECO:0000259" key="5">
    <source>
        <dbReference type="PROSITE" id="PS51898"/>
    </source>
</evidence>
<evidence type="ECO:0000313" key="7">
    <source>
        <dbReference type="Proteomes" id="UP000182229"/>
    </source>
</evidence>
<keyword evidence="3" id="KW-0238">DNA-binding</keyword>
<dbReference type="CDD" id="cd01189">
    <property type="entry name" value="INT_ICEBs1_C_like"/>
    <property type="match status" value="1"/>
</dbReference>
<dbReference type="EMBL" id="MPIN01000004">
    <property type="protein sequence ID" value="OJH39135.1"/>
    <property type="molecule type" value="Genomic_DNA"/>
</dbReference>
<dbReference type="RefSeq" id="WP_071899305.1">
    <property type="nucleotide sequence ID" value="NZ_MPIN01000004.1"/>
</dbReference>
<comment type="similarity">
    <text evidence="1">Belongs to the 'phage' integrase family.</text>
</comment>
<accession>A0A1L9BA63</accession>
<dbReference type="Gene3D" id="1.10.443.10">
    <property type="entry name" value="Intergrase catalytic core"/>
    <property type="match status" value="1"/>
</dbReference>
<dbReference type="GO" id="GO:0015074">
    <property type="term" value="P:DNA integration"/>
    <property type="evidence" value="ECO:0007669"/>
    <property type="project" value="UniProtKB-KW"/>
</dbReference>
<dbReference type="AlphaFoldDB" id="A0A1L9BA63"/>
<dbReference type="GO" id="GO:0003677">
    <property type="term" value="F:DNA binding"/>
    <property type="evidence" value="ECO:0007669"/>
    <property type="project" value="UniProtKB-KW"/>
</dbReference>
<dbReference type="PROSITE" id="PS51898">
    <property type="entry name" value="TYR_RECOMBINASE"/>
    <property type="match status" value="1"/>
</dbReference>
<dbReference type="PANTHER" id="PTHR30629:SF2">
    <property type="entry name" value="PROPHAGE INTEGRASE INTS-RELATED"/>
    <property type="match status" value="1"/>
</dbReference>
<reference evidence="7" key="1">
    <citation type="submission" date="2016-11" db="EMBL/GenBank/DDBJ databases">
        <authorList>
            <person name="Shukria A."/>
            <person name="Stevens D.C."/>
        </authorList>
    </citation>
    <scope>NUCLEOTIDE SEQUENCE [LARGE SCALE GENOMIC DNA]</scope>
    <source>
        <strain evidence="7">Cbfe23</strain>
    </source>
</reference>
<dbReference type="Gene3D" id="1.10.150.130">
    <property type="match status" value="1"/>
</dbReference>
<protein>
    <recommendedName>
        <fullName evidence="5">Tyr recombinase domain-containing protein</fullName>
    </recommendedName>
</protein>
<dbReference type="Proteomes" id="UP000182229">
    <property type="component" value="Unassembled WGS sequence"/>
</dbReference>
<evidence type="ECO:0000256" key="1">
    <source>
        <dbReference type="ARBA" id="ARBA00008857"/>
    </source>
</evidence>
<keyword evidence="4" id="KW-0233">DNA recombination</keyword>
<comment type="caution">
    <text evidence="6">The sequence shown here is derived from an EMBL/GenBank/DDBJ whole genome shotgun (WGS) entry which is preliminary data.</text>
</comment>
<dbReference type="STRING" id="83449.BON30_16455"/>
<feature type="domain" description="Tyr recombinase" evidence="5">
    <location>
        <begin position="163"/>
        <end position="380"/>
    </location>
</feature>
<gene>
    <name evidence="6" type="ORF">BON30_16455</name>
</gene>
<evidence type="ECO:0000256" key="3">
    <source>
        <dbReference type="ARBA" id="ARBA00023125"/>
    </source>
</evidence>
<dbReference type="GO" id="GO:0006310">
    <property type="term" value="P:DNA recombination"/>
    <property type="evidence" value="ECO:0007669"/>
    <property type="project" value="UniProtKB-KW"/>
</dbReference>
<dbReference type="PANTHER" id="PTHR30629">
    <property type="entry name" value="PROPHAGE INTEGRASE"/>
    <property type="match status" value="1"/>
</dbReference>
<dbReference type="InterPro" id="IPR010998">
    <property type="entry name" value="Integrase_recombinase_N"/>
</dbReference>
<dbReference type="InterPro" id="IPR002104">
    <property type="entry name" value="Integrase_catalytic"/>
</dbReference>
<sequence>MGSIYRKNDKWYVRFKDGHGRWRDTATQATTKTEAKSLLHDLEVQSDRQRRGLEPMPEHRKQVTFGEAMDRWKTEVGSRLRSTTIIGFGEKHLRDELGALPLKDITPSRLEVLINAKASELAPKSRNHLRTLLHRIFELAIRRGLFSGLNPAKTVPRIKQPKKLPQYLKAEEVPLMLTTLEHRWRPLFATAVYTGMRKGELLALRKSDVDLETGTIRVGRSHGSDTTKGNREDLLPIAVGLAPYLREAMATSPSELLFPREDGTQHRPDVALHKVLRRALGRAGLVEGYNHVCRRKGCGYKARKRHGVPEPCPRCGMKLWPRALPRPLRFHDLRHTTATLLLKAGVPLATVQRILRHSDPAITTEVYGHLDVEDMRKGLDQLDFTAPEPTTPAE</sequence>
<dbReference type="SUPFAM" id="SSF56349">
    <property type="entry name" value="DNA breaking-rejoining enzymes"/>
    <property type="match status" value="1"/>
</dbReference>
<name>A0A1L9BA63_9BACT</name>
<proteinExistence type="inferred from homology"/>
<keyword evidence="7" id="KW-1185">Reference proteome</keyword>
<keyword evidence="2" id="KW-0229">DNA integration</keyword>
<dbReference type="OrthoDB" id="9789256at2"/>
<reference evidence="6 7" key="2">
    <citation type="submission" date="2016-12" db="EMBL/GenBank/DDBJ databases">
        <title>Draft Genome Sequence of Cystobacter ferrugineus Strain Cbfe23.</title>
        <authorList>
            <person name="Akbar S."/>
            <person name="Dowd S.E."/>
            <person name="Stevens D.C."/>
        </authorList>
    </citation>
    <scope>NUCLEOTIDE SEQUENCE [LARGE SCALE GENOMIC DNA]</scope>
    <source>
        <strain evidence="6 7">Cbfe23</strain>
    </source>
</reference>
<dbReference type="InterPro" id="IPR013762">
    <property type="entry name" value="Integrase-like_cat_sf"/>
</dbReference>
<evidence type="ECO:0000256" key="4">
    <source>
        <dbReference type="ARBA" id="ARBA00023172"/>
    </source>
</evidence>
<organism evidence="6 7">
    <name type="scientific">Cystobacter ferrugineus</name>
    <dbReference type="NCBI Taxonomy" id="83449"/>
    <lineage>
        <taxon>Bacteria</taxon>
        <taxon>Pseudomonadati</taxon>
        <taxon>Myxococcota</taxon>
        <taxon>Myxococcia</taxon>
        <taxon>Myxococcales</taxon>
        <taxon>Cystobacterineae</taxon>
        <taxon>Archangiaceae</taxon>
        <taxon>Cystobacter</taxon>
    </lineage>
</organism>
<dbReference type="Pfam" id="PF00589">
    <property type="entry name" value="Phage_integrase"/>
    <property type="match status" value="2"/>
</dbReference>
<dbReference type="InterPro" id="IPR011010">
    <property type="entry name" value="DNA_brk_join_enz"/>
</dbReference>
<evidence type="ECO:0000256" key="2">
    <source>
        <dbReference type="ARBA" id="ARBA00022908"/>
    </source>
</evidence>
<evidence type="ECO:0000313" key="6">
    <source>
        <dbReference type="EMBL" id="OJH39135.1"/>
    </source>
</evidence>